<dbReference type="Gene3D" id="1.25.40.10">
    <property type="entry name" value="Tetratricopeptide repeat domain"/>
    <property type="match status" value="1"/>
</dbReference>
<sequence length="281" mass="30428">MQIAAAAADCVRSHEALGDTENQYKFLHILGSSQLLSDDYEGALQTADILCAALYVQADPVLKAKSEILRAAAWRNLAHHESAIETSRQALKTLAAVHGASRIRAEAYQGLIASLVEAGQIEKAWELREPLVEVLAETPDNEFSGQCYWTLGNLAFAHGQNAAGLDYHERAAGFLKLVNKIHVWARFNKASADVQLQAGVANNQTNDCIERAELAYAILGGTTTELAGLATTKARWLLATEQLEQAVEILEKTILESGVDEALDIATARVLLAQVRTIQGL</sequence>
<gene>
    <name evidence="1" type="ORF">GCM10025778_33090</name>
</gene>
<name>A0ABP9TTQ6_9MICC</name>
<accession>A0ABP9TTQ6</accession>
<evidence type="ECO:0000313" key="1">
    <source>
        <dbReference type="EMBL" id="GAA5228770.1"/>
    </source>
</evidence>
<dbReference type="RefSeq" id="WP_210100211.1">
    <property type="nucleotide sequence ID" value="NZ_BAABLK010000089.1"/>
</dbReference>
<comment type="caution">
    <text evidence="1">The sequence shown here is derived from an EMBL/GenBank/DDBJ whole genome shotgun (WGS) entry which is preliminary data.</text>
</comment>
<keyword evidence="2" id="KW-1185">Reference proteome</keyword>
<dbReference type="InterPro" id="IPR011990">
    <property type="entry name" value="TPR-like_helical_dom_sf"/>
</dbReference>
<dbReference type="Proteomes" id="UP001501257">
    <property type="component" value="Unassembled WGS sequence"/>
</dbReference>
<evidence type="ECO:0000313" key="2">
    <source>
        <dbReference type="Proteomes" id="UP001501257"/>
    </source>
</evidence>
<dbReference type="EMBL" id="BAABLK010000089">
    <property type="protein sequence ID" value="GAA5228770.1"/>
    <property type="molecule type" value="Genomic_DNA"/>
</dbReference>
<evidence type="ECO:0008006" key="3">
    <source>
        <dbReference type="Google" id="ProtNLM"/>
    </source>
</evidence>
<proteinExistence type="predicted"/>
<organism evidence="1 2">
    <name type="scientific">Paeniglutamicibacter antarcticus</name>
    <dbReference type="NCBI Taxonomy" id="494023"/>
    <lineage>
        <taxon>Bacteria</taxon>
        <taxon>Bacillati</taxon>
        <taxon>Actinomycetota</taxon>
        <taxon>Actinomycetes</taxon>
        <taxon>Micrococcales</taxon>
        <taxon>Micrococcaceae</taxon>
        <taxon>Paeniglutamicibacter</taxon>
    </lineage>
</organism>
<reference evidence="2" key="1">
    <citation type="journal article" date="2019" name="Int. J. Syst. Evol. Microbiol.">
        <title>The Global Catalogue of Microorganisms (GCM) 10K type strain sequencing project: providing services to taxonomists for standard genome sequencing and annotation.</title>
        <authorList>
            <consortium name="The Broad Institute Genomics Platform"/>
            <consortium name="The Broad Institute Genome Sequencing Center for Infectious Disease"/>
            <person name="Wu L."/>
            <person name="Ma J."/>
        </authorList>
    </citation>
    <scope>NUCLEOTIDE SEQUENCE [LARGE SCALE GENOMIC DNA]</scope>
    <source>
        <strain evidence="2">JCM 18952</strain>
    </source>
</reference>
<protein>
    <recommendedName>
        <fullName evidence="3">Tetratricopeptide repeat protein</fullName>
    </recommendedName>
</protein>
<dbReference type="SUPFAM" id="SSF48452">
    <property type="entry name" value="TPR-like"/>
    <property type="match status" value="1"/>
</dbReference>